<reference evidence="11" key="1">
    <citation type="submission" date="2023-08" db="EMBL/GenBank/DDBJ databases">
        <title>Reference Genome Resource for the Citrus Pathogen Phytophthora citrophthora.</title>
        <authorList>
            <person name="Moller H."/>
            <person name="Coetzee B."/>
            <person name="Rose L.J."/>
            <person name="Van Niekerk J.M."/>
        </authorList>
    </citation>
    <scope>NUCLEOTIDE SEQUENCE</scope>
    <source>
        <strain evidence="11">STE-U-9442</strain>
    </source>
</reference>
<dbReference type="GO" id="GO:0003697">
    <property type="term" value="F:single-stranded DNA binding"/>
    <property type="evidence" value="ECO:0007669"/>
    <property type="project" value="TreeGrafter"/>
</dbReference>
<evidence type="ECO:0000256" key="7">
    <source>
        <dbReference type="ARBA" id="ARBA00023125"/>
    </source>
</evidence>
<dbReference type="GO" id="GO:0042162">
    <property type="term" value="F:telomeric DNA binding"/>
    <property type="evidence" value="ECO:0007669"/>
    <property type="project" value="TreeGrafter"/>
</dbReference>
<evidence type="ECO:0000256" key="3">
    <source>
        <dbReference type="ARBA" id="ARBA00006332"/>
    </source>
</evidence>
<comment type="subcellular location">
    <subcellularLocation>
        <location evidence="2">Chromosome</location>
        <location evidence="2">Telomere</location>
    </subcellularLocation>
    <subcellularLocation>
        <location evidence="1">Nucleus</location>
    </subcellularLocation>
</comment>
<evidence type="ECO:0000313" key="11">
    <source>
        <dbReference type="EMBL" id="KAK1940122.1"/>
    </source>
</evidence>
<dbReference type="GO" id="GO:0010833">
    <property type="term" value="P:telomere maintenance via telomere lengthening"/>
    <property type="evidence" value="ECO:0007669"/>
    <property type="project" value="TreeGrafter"/>
</dbReference>
<feature type="compositionally biased region" description="Basic and acidic residues" evidence="10">
    <location>
        <begin position="769"/>
        <end position="782"/>
    </location>
</feature>
<feature type="compositionally biased region" description="Polar residues" evidence="10">
    <location>
        <begin position="1807"/>
        <end position="1842"/>
    </location>
</feature>
<sequence length="2004" mass="225019">MFETKQFKTPNTCLKRNCTNMRQPPHIDKKSVKQRLRQEQQAWYVLLTSCTTSSREDEQLAASVQHPPPLQIWAIGKLLRVLQASVAASNPLEFLQQYGITRYAVGSLDQRQAISQPTASETEHSPTADAVTYSSTHVWITGFLYFGQDLDTCDVLELCDTSSRLPSFLLDPSPQVVDQLVLVKRWVLVDKAFGGVRTTNSMFLEVLDENPVQLQPVNDPYADWTQEKVIQMLNANYSTKDPPMYTGMDRWAIAARPRSSEDSGVVSNEADAVQTSMQNRKKRRVHAVFGRVTSVSPISRQKDRASSHFFVEIECHLNRGSPTQSVANVMFTGVDSMHWNLFIRPGKIILLTDLVKVLSRECEMFLLQITLGKQRKDPGADPLKTLILLWDVPNPSPEHAMQWINDSFTSYSKIAPQCTGKLLDYEGQVSQILWDECIELEGPDKTRVTVCLFHFPYTHELIRLRNGATVKVSNAHILRWPTPVGGKLVLGLCPRSHFTISSYGDPSGFCITMGTRSRRGRAHQKWLSLGNFHHQSMVLSMWLLEVLELLDAKFFFGGEGQTRSTMTGLSFSQARRKATSFVAKKLNISLVKGHDQTSLTLGALFLKCHSEKPSNCITVQLPSLEKLLTYSRVLTVRELQAFGKVKLDEERSDDIKASARALRTSLSADDLNWCLLLGNIRGNIDCGDLEVYDRTGAISLCLKSGERGVNLTDERGVYLFRNFKLTIEDFNQANDLQPKEVLPLVYGISCSTDNMDYVSMSEDTITLSPEEKKMSEAEKEQEISTDNGMDDEDKPVTNTLNPDLHKAHLISVVGVIVKKKYYWRSNARQQTATVGVKRTREFSQSRDAPSQRLTCILYFRDLRHLDIVEIRVDASLFGLLGALQLNRVVEFSKLQGFIARSSYKVYLNWSHFTAARLIPEGFYSHILCDGELYGSMPTAFLNELYDGSCIDRMIHRYVVGVMHISYVVIKRKCGLCHQALELNKRRGVWKHVDSQLESQYSRSCAWGWQHLASSDSAFRTRTYMGTTVRCIIDDGSAQAELFLENDIAWELLVCTEGQRRRFEDIVSNYVEELTYFSGQAANGATSKAECEQEYYQNELQAFVLNALPSLRRVVVFAHRFYKAKDKKRVSVLTFGKDIHLTTKTLPQPKLEAKRVDQLHVRNELQQRLAQLQQRMVHHNLLTPKGQVHPDRKGKMASPPAIDAMKKPSSTRSRKTTPRSRAKKNAVAEKKAPTPRRRASPRNVRKILQEEKIQEKNQVEKKTEVSGDEMEVVTAALVKEEEQKEQKSQEGMIVEKTEPGRQETAKVEELPLAQDTQLRRTYLQRVYRQLQSTHMNEDDTVLRQLATNVEMEACQKATTKNQYVTAMDQEIHKLMQFEMEQANASAYTSNAQRFGNTQSGTPTQSTVSAEMQGGYSQHQISQSRSFEYAQALAKAQEQEQANGINRNSTPRQSMNGDATFQSLMGNQNQGYAAKSMQQHQSTPYRAMNMQNSQQARNQYYPTSTMTPTSQSFSIQSNVGEVAGQGIPRNMMEVHQLNNYQAQSPYTSQSGPMRPSSRVSNLQEFSAQIQHLEKHVLIELLWNQRRALAQWQQKAKQLENQVAALQTGTMNMGNPGFSSPYNSPMVSGNSFNSSTISAEAEMQRARERSNARNMQQQMPHYSYMHQSNESSPAFSHTGGNGMNWGENAQVYWDKVRMLRTTYAEQLRIAKRALAHNAAPPNTIYSLKAQSVMSNIGLVIDILDELPTSTQPRKFNVLTSIERFIQMTVVPIVRKVQLSYVEASQAAVTSRSLPAATSSAATYAPGTPSLRDSTTGHGTQNQFSGWSPSNSIFSQGDTPRQSISGSFADMEAKSPAGGYAGTGSRENTPTQLMNGLAAVGNSPAVNSAEVKYKCPEYTEVSTENGAKVTESSNEIFEGSLMTPKGSSLPAIETRLSTITDMRLHSVSPGGNARESNSKVMEAGVDDTLHEFSELDGLEFDEPVVEGSSLVKENNPSNITRKRGIEEV</sequence>
<dbReference type="InterPro" id="IPR042617">
    <property type="entry name" value="CTC1-like"/>
</dbReference>
<keyword evidence="9" id="KW-0175">Coiled coil</keyword>
<dbReference type="EMBL" id="JASMQC010000015">
    <property type="protein sequence ID" value="KAK1940122.1"/>
    <property type="molecule type" value="Genomic_DNA"/>
</dbReference>
<feature type="coiled-coil region" evidence="9">
    <location>
        <begin position="1244"/>
        <end position="1289"/>
    </location>
</feature>
<dbReference type="PANTHER" id="PTHR14865:SF2">
    <property type="entry name" value="CST COMPLEX SUBUNIT CTC1"/>
    <property type="match status" value="1"/>
</dbReference>
<feature type="region of interest" description="Disordered" evidence="10">
    <location>
        <begin position="1794"/>
        <end position="1867"/>
    </location>
</feature>
<protein>
    <recommendedName>
        <fullName evidence="4">CST complex subunit CTC1</fullName>
    </recommendedName>
</protein>
<gene>
    <name evidence="11" type="ORF">P3T76_008445</name>
</gene>
<evidence type="ECO:0000256" key="6">
    <source>
        <dbReference type="ARBA" id="ARBA00022895"/>
    </source>
</evidence>
<feature type="coiled-coil region" evidence="9">
    <location>
        <begin position="1579"/>
        <end position="1606"/>
    </location>
</feature>
<dbReference type="PANTHER" id="PTHR14865">
    <property type="entry name" value="CST COMPLEX SUBUNIT CTC1"/>
    <property type="match status" value="1"/>
</dbReference>
<evidence type="ECO:0000256" key="10">
    <source>
        <dbReference type="SAM" id="MobiDB-lite"/>
    </source>
</evidence>
<evidence type="ECO:0000256" key="8">
    <source>
        <dbReference type="ARBA" id="ARBA00023242"/>
    </source>
</evidence>
<feature type="region of interest" description="Disordered" evidence="10">
    <location>
        <begin position="768"/>
        <end position="793"/>
    </location>
</feature>
<comment type="caution">
    <text evidence="11">The sequence shown here is derived from an EMBL/GenBank/DDBJ whole genome shotgun (WGS) entry which is preliminary data.</text>
</comment>
<evidence type="ECO:0000256" key="9">
    <source>
        <dbReference type="SAM" id="Coils"/>
    </source>
</evidence>
<keyword evidence="5" id="KW-0158">Chromosome</keyword>
<accession>A0AAD9GKE1</accession>
<feature type="region of interest" description="Disordered" evidence="10">
    <location>
        <begin position="1181"/>
        <end position="1241"/>
    </location>
</feature>
<feature type="compositionally biased region" description="Low complexity" evidence="10">
    <location>
        <begin position="1794"/>
        <end position="1806"/>
    </location>
</feature>
<keyword evidence="12" id="KW-1185">Reference proteome</keyword>
<keyword evidence="8" id="KW-0539">Nucleus</keyword>
<dbReference type="GO" id="GO:1990879">
    <property type="term" value="C:CST complex"/>
    <property type="evidence" value="ECO:0007669"/>
    <property type="project" value="TreeGrafter"/>
</dbReference>
<evidence type="ECO:0000313" key="12">
    <source>
        <dbReference type="Proteomes" id="UP001259832"/>
    </source>
</evidence>
<evidence type="ECO:0000256" key="1">
    <source>
        <dbReference type="ARBA" id="ARBA00004123"/>
    </source>
</evidence>
<feature type="compositionally biased region" description="Basic residues" evidence="10">
    <location>
        <begin position="1232"/>
        <end position="1241"/>
    </location>
</feature>
<proteinExistence type="inferred from homology"/>
<organism evidence="11 12">
    <name type="scientific">Phytophthora citrophthora</name>
    <dbReference type="NCBI Taxonomy" id="4793"/>
    <lineage>
        <taxon>Eukaryota</taxon>
        <taxon>Sar</taxon>
        <taxon>Stramenopiles</taxon>
        <taxon>Oomycota</taxon>
        <taxon>Peronosporomycetes</taxon>
        <taxon>Peronosporales</taxon>
        <taxon>Peronosporaceae</taxon>
        <taxon>Phytophthora</taxon>
    </lineage>
</organism>
<evidence type="ECO:0000256" key="2">
    <source>
        <dbReference type="ARBA" id="ARBA00004574"/>
    </source>
</evidence>
<keyword evidence="7" id="KW-0238">DNA-binding</keyword>
<evidence type="ECO:0000256" key="4">
    <source>
        <dbReference type="ARBA" id="ARBA00016175"/>
    </source>
</evidence>
<evidence type="ECO:0000256" key="5">
    <source>
        <dbReference type="ARBA" id="ARBA00022454"/>
    </source>
</evidence>
<keyword evidence="6" id="KW-0779">Telomere</keyword>
<feature type="compositionally biased region" description="Basic residues" evidence="10">
    <location>
        <begin position="1211"/>
        <end position="1223"/>
    </location>
</feature>
<feature type="coiled-coil region" evidence="9">
    <location>
        <begin position="1154"/>
        <end position="1181"/>
    </location>
</feature>
<dbReference type="GO" id="GO:0045740">
    <property type="term" value="P:positive regulation of DNA replication"/>
    <property type="evidence" value="ECO:0007669"/>
    <property type="project" value="TreeGrafter"/>
</dbReference>
<dbReference type="Proteomes" id="UP001259832">
    <property type="component" value="Unassembled WGS sequence"/>
</dbReference>
<comment type="similarity">
    <text evidence="3">Belongs to the CTC1 family.</text>
</comment>
<name>A0AAD9GKE1_9STRA</name>